<evidence type="ECO:0000256" key="1">
    <source>
        <dbReference type="SAM" id="MobiDB-lite"/>
    </source>
</evidence>
<keyword evidence="3" id="KW-1185">Reference proteome</keyword>
<dbReference type="Proteomes" id="UP000270296">
    <property type="component" value="Unassembled WGS sequence"/>
</dbReference>
<proteinExistence type="predicted"/>
<dbReference type="WBParaSite" id="SBAD_0000677201-mRNA-1">
    <property type="protein sequence ID" value="SBAD_0000677201-mRNA-1"/>
    <property type="gene ID" value="SBAD_0000677201"/>
</dbReference>
<dbReference type="EMBL" id="UZAM01009821">
    <property type="protein sequence ID" value="VDP10212.1"/>
    <property type="molecule type" value="Genomic_DNA"/>
</dbReference>
<evidence type="ECO:0000313" key="2">
    <source>
        <dbReference type="EMBL" id="VDP10212.1"/>
    </source>
</evidence>
<evidence type="ECO:0000313" key="4">
    <source>
        <dbReference type="WBParaSite" id="SBAD_0000677201-mRNA-1"/>
    </source>
</evidence>
<sequence>MFTINRVEQHEPMAQKSGPRVTETSCQKAPRGDNENSENTCILRIFRQGIVAECNSLIEVDVRAEEEQEVWKLCGYPGVDLPLRSTQRDDAPFTTSENKLVGGFTIVKFRVTKNEGAIENVPPSIFFETGKFGCSNSVCTIVSWKLTHSEFVQCRGQCDNVFTMVSECLAAKVARNEHLARKIEAEFDADLMKLVDRCFVPNEAAASQRQLCVLNHATMHENLFSENGPMRDCTDCLRSMKDVLKRLSGSRPAQKKCMHDGYISILKAINPSCQIVRNPHMHEVYQYYVTGERGPNPL</sequence>
<evidence type="ECO:0000313" key="3">
    <source>
        <dbReference type="Proteomes" id="UP000270296"/>
    </source>
</evidence>
<organism evidence="4">
    <name type="scientific">Soboliphyme baturini</name>
    <dbReference type="NCBI Taxonomy" id="241478"/>
    <lineage>
        <taxon>Eukaryota</taxon>
        <taxon>Metazoa</taxon>
        <taxon>Ecdysozoa</taxon>
        <taxon>Nematoda</taxon>
        <taxon>Enoplea</taxon>
        <taxon>Dorylaimia</taxon>
        <taxon>Dioctophymatida</taxon>
        <taxon>Dioctophymatoidea</taxon>
        <taxon>Soboliphymatidae</taxon>
        <taxon>Soboliphyme</taxon>
    </lineage>
</organism>
<feature type="region of interest" description="Disordered" evidence="1">
    <location>
        <begin position="1"/>
        <end position="36"/>
    </location>
</feature>
<reference evidence="4" key="1">
    <citation type="submission" date="2016-06" db="UniProtKB">
        <authorList>
            <consortium name="WormBaseParasite"/>
        </authorList>
    </citation>
    <scope>IDENTIFICATION</scope>
</reference>
<accession>A0A183ISC1</accession>
<dbReference type="AlphaFoldDB" id="A0A183ISC1"/>
<reference evidence="2 3" key="2">
    <citation type="submission" date="2018-11" db="EMBL/GenBank/DDBJ databases">
        <authorList>
            <consortium name="Pathogen Informatics"/>
        </authorList>
    </citation>
    <scope>NUCLEOTIDE SEQUENCE [LARGE SCALE GENOMIC DNA]</scope>
</reference>
<gene>
    <name evidence="2" type="ORF">SBAD_LOCUS6518</name>
</gene>
<protein>
    <submittedName>
        <fullName evidence="4">Saposin B-type domain-containing protein</fullName>
    </submittedName>
</protein>
<name>A0A183ISC1_9BILA</name>